<dbReference type="InterPro" id="IPR015424">
    <property type="entry name" value="PyrdxlP-dep_Trfase"/>
</dbReference>
<evidence type="ECO:0000313" key="9">
    <source>
        <dbReference type="EMBL" id="GGK97321.1"/>
    </source>
</evidence>
<dbReference type="NCBIfam" id="NF000818">
    <property type="entry name" value="PRK00062.1"/>
    <property type="match status" value="1"/>
</dbReference>
<dbReference type="PANTHER" id="PTHR43713:SF3">
    <property type="entry name" value="GLUTAMATE-1-SEMIALDEHYDE 2,1-AMINOMUTASE 1, CHLOROPLASTIC-RELATED"/>
    <property type="match status" value="1"/>
</dbReference>
<dbReference type="AlphaFoldDB" id="A0A8J3FNZ4"/>
<keyword evidence="5 8" id="KW-0663">Pyridoxal phosphate</keyword>
<keyword evidence="8" id="KW-0963">Cytoplasm</keyword>
<keyword evidence="6 8" id="KW-0413">Isomerase</keyword>
<evidence type="ECO:0000256" key="7">
    <source>
        <dbReference type="ARBA" id="ARBA00023244"/>
    </source>
</evidence>
<dbReference type="PROSITE" id="PS00600">
    <property type="entry name" value="AA_TRANSFER_CLASS_3"/>
    <property type="match status" value="1"/>
</dbReference>
<keyword evidence="10" id="KW-1185">Reference proteome</keyword>
<sequence>MGFAVITTDRAGLPYPEAAPASQALFDRARAVVPGGVNSPVRAFRAVGGTPRFMTRGSGPWLFDADGRRYVDLVCSWGPLIHGHAQPDVVAAVQAAASQGTSFGTPTAGEVDLAEEIVRRVPAEQVRLVNSGTEATMTAIRLARGWTGRSRIVKFAGCYHGHVDALLAAAGSGVATLGLPDSPGVTGAAASETIVLPYNDVAAVQAVFAEQDDIAAIITEAAAGNMGVIAPHDGFNRRLADIAHAHGALLIVDEVMTGFRVAAGGWSELDPADADLYTYGKVMGGGLPAAAFGGRAEIMSRLAPAGPVYQAGTLSGNPLACAAGLASLRLADAGAYKRLDELATTVGARASAALTGAGVPHLLSYAGNMFSIFFTDAEVTDYASAKTQDAAAFRAFFHEMLARGVYLPPSAFESWFVSTALDDAALEQIDAALPHAAAAAAAGAGGAQ</sequence>
<dbReference type="EC" id="5.4.3.8" evidence="8"/>
<feature type="modified residue" description="N6-(pyridoxal phosphate)lysine" evidence="8">
    <location>
        <position position="281"/>
    </location>
</feature>
<protein>
    <recommendedName>
        <fullName evidence="8">Glutamate-1-semialdehyde 2,1-aminomutase</fullName>
        <shortName evidence="8">GSA</shortName>
        <ecNumber evidence="8">5.4.3.8</ecNumber>
    </recommendedName>
    <alternativeName>
        <fullName evidence="8">Glutamate-1-semialdehyde aminotransferase</fullName>
        <shortName evidence="8">GSA-AT</shortName>
    </alternativeName>
</protein>
<dbReference type="InterPro" id="IPR005814">
    <property type="entry name" value="Aminotrans_3"/>
</dbReference>
<dbReference type="UniPathway" id="UPA00251">
    <property type="reaction ID" value="UER00317"/>
</dbReference>
<comment type="cofactor">
    <cofactor evidence="2 8">
        <name>pyridoxal 5'-phosphate</name>
        <dbReference type="ChEBI" id="CHEBI:597326"/>
    </cofactor>
</comment>
<comment type="similarity">
    <text evidence="4 8">Belongs to the class-III pyridoxal-phosphate-dependent aminotransferase family. HemL subfamily.</text>
</comment>
<dbReference type="NCBIfam" id="TIGR00713">
    <property type="entry name" value="hemL"/>
    <property type="match status" value="1"/>
</dbReference>
<dbReference type="GO" id="GO:0042286">
    <property type="term" value="F:glutamate-1-semialdehyde 2,1-aminomutase activity"/>
    <property type="evidence" value="ECO:0007669"/>
    <property type="project" value="UniProtKB-UniRule"/>
</dbReference>
<dbReference type="InterPro" id="IPR049704">
    <property type="entry name" value="Aminotrans_3_PPA_site"/>
</dbReference>
<dbReference type="Proteomes" id="UP000656042">
    <property type="component" value="Unassembled WGS sequence"/>
</dbReference>
<dbReference type="EMBL" id="BMMX01000014">
    <property type="protein sequence ID" value="GGK97321.1"/>
    <property type="molecule type" value="Genomic_DNA"/>
</dbReference>
<comment type="subunit">
    <text evidence="8">Homodimer.</text>
</comment>
<dbReference type="CDD" id="cd00610">
    <property type="entry name" value="OAT_like"/>
    <property type="match status" value="1"/>
</dbReference>
<proteinExistence type="inferred from homology"/>
<reference evidence="9" key="2">
    <citation type="submission" date="2020-09" db="EMBL/GenBank/DDBJ databases">
        <authorList>
            <person name="Sun Q."/>
            <person name="Zhou Y."/>
        </authorList>
    </citation>
    <scope>NUCLEOTIDE SEQUENCE</scope>
    <source>
        <strain evidence="9">CGMCC 4.7299</strain>
    </source>
</reference>
<dbReference type="GO" id="GO:0008483">
    <property type="term" value="F:transaminase activity"/>
    <property type="evidence" value="ECO:0007669"/>
    <property type="project" value="InterPro"/>
</dbReference>
<evidence type="ECO:0000256" key="1">
    <source>
        <dbReference type="ARBA" id="ARBA00001579"/>
    </source>
</evidence>
<dbReference type="PANTHER" id="PTHR43713">
    <property type="entry name" value="GLUTAMATE-1-SEMIALDEHYDE 2,1-AMINOMUTASE"/>
    <property type="match status" value="1"/>
</dbReference>
<evidence type="ECO:0000256" key="5">
    <source>
        <dbReference type="ARBA" id="ARBA00022898"/>
    </source>
</evidence>
<organism evidence="9 10">
    <name type="scientific">Mangrovihabitans endophyticus</name>
    <dbReference type="NCBI Taxonomy" id="1751298"/>
    <lineage>
        <taxon>Bacteria</taxon>
        <taxon>Bacillati</taxon>
        <taxon>Actinomycetota</taxon>
        <taxon>Actinomycetes</taxon>
        <taxon>Micromonosporales</taxon>
        <taxon>Micromonosporaceae</taxon>
        <taxon>Mangrovihabitans</taxon>
    </lineage>
</organism>
<reference evidence="9" key="1">
    <citation type="journal article" date="2014" name="Int. J. Syst. Evol. Microbiol.">
        <title>Complete genome sequence of Corynebacterium casei LMG S-19264T (=DSM 44701T), isolated from a smear-ripened cheese.</title>
        <authorList>
            <consortium name="US DOE Joint Genome Institute (JGI-PGF)"/>
            <person name="Walter F."/>
            <person name="Albersmeier A."/>
            <person name="Kalinowski J."/>
            <person name="Ruckert C."/>
        </authorList>
    </citation>
    <scope>NUCLEOTIDE SEQUENCE</scope>
    <source>
        <strain evidence="9">CGMCC 4.7299</strain>
    </source>
</reference>
<comment type="catalytic activity">
    <reaction evidence="1 8">
        <text>(S)-4-amino-5-oxopentanoate = 5-aminolevulinate</text>
        <dbReference type="Rhea" id="RHEA:14265"/>
        <dbReference type="ChEBI" id="CHEBI:57501"/>
        <dbReference type="ChEBI" id="CHEBI:356416"/>
        <dbReference type="EC" id="5.4.3.8"/>
    </reaction>
</comment>
<dbReference type="GO" id="GO:0006782">
    <property type="term" value="P:protoporphyrinogen IX biosynthetic process"/>
    <property type="evidence" value="ECO:0007669"/>
    <property type="project" value="UniProtKB-UniRule"/>
</dbReference>
<dbReference type="InterPro" id="IPR004639">
    <property type="entry name" value="4pyrrol_synth_GluAld_NH2Trfase"/>
</dbReference>
<dbReference type="FunFam" id="3.40.640.10:FF:000021">
    <property type="entry name" value="Glutamate-1-semialdehyde 2,1-aminomutase"/>
    <property type="match status" value="1"/>
</dbReference>
<evidence type="ECO:0000256" key="3">
    <source>
        <dbReference type="ARBA" id="ARBA00004819"/>
    </source>
</evidence>
<dbReference type="HAMAP" id="MF_00375">
    <property type="entry name" value="HemL_aminotrans_3"/>
    <property type="match status" value="1"/>
</dbReference>
<name>A0A8J3FNZ4_9ACTN</name>
<comment type="subcellular location">
    <subcellularLocation>
        <location evidence="8">Cytoplasm</location>
    </subcellularLocation>
</comment>
<dbReference type="GO" id="GO:0005737">
    <property type="term" value="C:cytoplasm"/>
    <property type="evidence" value="ECO:0007669"/>
    <property type="project" value="UniProtKB-SubCell"/>
</dbReference>
<evidence type="ECO:0000313" key="10">
    <source>
        <dbReference type="Proteomes" id="UP000656042"/>
    </source>
</evidence>
<dbReference type="SUPFAM" id="SSF53383">
    <property type="entry name" value="PLP-dependent transferases"/>
    <property type="match status" value="1"/>
</dbReference>
<comment type="caution">
    <text evidence="9">The sequence shown here is derived from an EMBL/GenBank/DDBJ whole genome shotgun (WGS) entry which is preliminary data.</text>
</comment>
<dbReference type="Pfam" id="PF00202">
    <property type="entry name" value="Aminotran_3"/>
    <property type="match status" value="1"/>
</dbReference>
<dbReference type="GO" id="GO:0030170">
    <property type="term" value="F:pyridoxal phosphate binding"/>
    <property type="evidence" value="ECO:0007669"/>
    <property type="project" value="InterPro"/>
</dbReference>
<evidence type="ECO:0000256" key="8">
    <source>
        <dbReference type="HAMAP-Rule" id="MF_00375"/>
    </source>
</evidence>
<dbReference type="Gene3D" id="3.40.640.10">
    <property type="entry name" value="Type I PLP-dependent aspartate aminotransferase-like (Major domain)"/>
    <property type="match status" value="1"/>
</dbReference>
<dbReference type="InterPro" id="IPR015422">
    <property type="entry name" value="PyrdxlP-dep_Trfase_small"/>
</dbReference>
<evidence type="ECO:0000256" key="2">
    <source>
        <dbReference type="ARBA" id="ARBA00001933"/>
    </source>
</evidence>
<evidence type="ECO:0000256" key="4">
    <source>
        <dbReference type="ARBA" id="ARBA00008981"/>
    </source>
</evidence>
<comment type="pathway">
    <text evidence="3">Porphyrin-containing compound metabolism; protoporphyrin-IX biosynthesis; 5-aminolevulinate from L-glutamyl-tRNA(Glu): step 2/2.</text>
</comment>
<dbReference type="Gene3D" id="3.90.1150.10">
    <property type="entry name" value="Aspartate Aminotransferase, domain 1"/>
    <property type="match status" value="1"/>
</dbReference>
<dbReference type="RefSeq" id="WP_189080218.1">
    <property type="nucleotide sequence ID" value="NZ_BMMX01000014.1"/>
</dbReference>
<evidence type="ECO:0000256" key="6">
    <source>
        <dbReference type="ARBA" id="ARBA00023235"/>
    </source>
</evidence>
<keyword evidence="7 8" id="KW-0627">Porphyrin biosynthesis</keyword>
<dbReference type="InterPro" id="IPR015421">
    <property type="entry name" value="PyrdxlP-dep_Trfase_major"/>
</dbReference>
<gene>
    <name evidence="8 9" type="primary">hemL</name>
    <name evidence="9" type="ORF">GCM10012284_34460</name>
</gene>
<accession>A0A8J3FNZ4</accession>